<dbReference type="Pfam" id="PF20040">
    <property type="entry name" value="DUF6442"/>
    <property type="match status" value="1"/>
</dbReference>
<proteinExistence type="predicted"/>
<sequence>MDKEEILKMSREENEGRRDEYEMAATSTAAKAGMLAGGLVCVALAFIGKFILKLPEISFAGWMVYFAMYAASNFVMFRKLGNRRNLFWGIVTAAASIGFCIALIVTKSGMR</sequence>
<keyword evidence="1" id="KW-1133">Transmembrane helix</keyword>
<feature type="transmembrane region" description="Helical" evidence="1">
    <location>
        <begin position="32"/>
        <end position="52"/>
    </location>
</feature>
<dbReference type="EMBL" id="KC246842">
    <property type="protein sequence ID" value="AHF25593.1"/>
    <property type="molecule type" value="Genomic_DNA"/>
</dbReference>
<evidence type="ECO:0000256" key="1">
    <source>
        <dbReference type="SAM" id="Phobius"/>
    </source>
</evidence>
<protein>
    <submittedName>
        <fullName evidence="2">Uncharacterized protein</fullName>
    </submittedName>
</protein>
<evidence type="ECO:0000313" key="2">
    <source>
        <dbReference type="EMBL" id="AHF25593.1"/>
    </source>
</evidence>
<keyword evidence="1" id="KW-0472">Membrane</keyword>
<keyword evidence="1" id="KW-0812">Transmembrane</keyword>
<feature type="transmembrane region" description="Helical" evidence="1">
    <location>
        <begin position="59"/>
        <end position="80"/>
    </location>
</feature>
<dbReference type="InterPro" id="IPR045620">
    <property type="entry name" value="DUF6442"/>
</dbReference>
<reference evidence="2" key="1">
    <citation type="journal article" date="2013" name="PLoS ONE">
        <title>Metagenomic insights into the carbohydrate-active enzymes carried by the microorganisms adhering to solid digesta in the rumen of cows.</title>
        <authorList>
            <person name="Wang L."/>
            <person name="Hatem A."/>
            <person name="Catalyurek U.V."/>
            <person name="Morrison M."/>
            <person name="Yu Z."/>
        </authorList>
    </citation>
    <scope>NUCLEOTIDE SEQUENCE</scope>
</reference>
<organism evidence="2">
    <name type="scientific">uncultured bacterium Contigcl_22</name>
    <dbReference type="NCBI Taxonomy" id="1393666"/>
    <lineage>
        <taxon>Bacteria</taxon>
        <taxon>environmental samples</taxon>
    </lineage>
</organism>
<dbReference type="AlphaFoldDB" id="W0FL11"/>
<accession>W0FL11</accession>
<name>W0FL11_9BACT</name>
<feature type="transmembrane region" description="Helical" evidence="1">
    <location>
        <begin position="86"/>
        <end position="105"/>
    </location>
</feature>